<dbReference type="AlphaFoldDB" id="A0A6V7UD06"/>
<organism evidence="1 2">
    <name type="scientific">Meloidogyne enterolobii</name>
    <name type="common">Root-knot nematode worm</name>
    <name type="synonym">Meloidogyne mayaguensis</name>
    <dbReference type="NCBI Taxonomy" id="390850"/>
    <lineage>
        <taxon>Eukaryota</taxon>
        <taxon>Metazoa</taxon>
        <taxon>Ecdysozoa</taxon>
        <taxon>Nematoda</taxon>
        <taxon>Chromadorea</taxon>
        <taxon>Rhabditida</taxon>
        <taxon>Tylenchina</taxon>
        <taxon>Tylenchomorpha</taxon>
        <taxon>Tylenchoidea</taxon>
        <taxon>Meloidogynidae</taxon>
        <taxon>Meloidogyninae</taxon>
        <taxon>Meloidogyne</taxon>
    </lineage>
</organism>
<name>A0A6V7UD06_MELEN</name>
<evidence type="ECO:0000313" key="2">
    <source>
        <dbReference type="Proteomes" id="UP000580250"/>
    </source>
</evidence>
<proteinExistence type="predicted"/>
<protein>
    <submittedName>
        <fullName evidence="1">Uncharacterized protein</fullName>
    </submittedName>
</protein>
<gene>
    <name evidence="1" type="ORF">MENT_LOCUS11070</name>
</gene>
<comment type="caution">
    <text evidence="1">The sequence shown here is derived from an EMBL/GenBank/DDBJ whole genome shotgun (WGS) entry which is preliminary data.</text>
</comment>
<dbReference type="Proteomes" id="UP000580250">
    <property type="component" value="Unassembled WGS sequence"/>
</dbReference>
<sequence length="51" mass="6072">MFSKICHAIHVDEFLSHPTLLQDHIHSQFHAKDCCLHQILEIFQPLLFLIY</sequence>
<accession>A0A6V7UD06</accession>
<evidence type="ECO:0000313" key="1">
    <source>
        <dbReference type="EMBL" id="CAD2153316.1"/>
    </source>
</evidence>
<reference evidence="1 2" key="1">
    <citation type="submission" date="2020-08" db="EMBL/GenBank/DDBJ databases">
        <authorList>
            <person name="Koutsovoulos G."/>
            <person name="Danchin GJ E."/>
        </authorList>
    </citation>
    <scope>NUCLEOTIDE SEQUENCE [LARGE SCALE GENOMIC DNA]</scope>
</reference>
<dbReference type="EMBL" id="CAJEWN010000053">
    <property type="protein sequence ID" value="CAD2153316.1"/>
    <property type="molecule type" value="Genomic_DNA"/>
</dbReference>